<keyword evidence="10 11" id="KW-0472">Membrane</keyword>
<evidence type="ECO:0000256" key="8">
    <source>
        <dbReference type="ARBA" id="ARBA00022989"/>
    </source>
</evidence>
<keyword evidence="13" id="KW-1185">Reference proteome</keyword>
<keyword evidence="6 11" id="KW-0067">ATP-binding</keyword>
<evidence type="ECO:0000256" key="10">
    <source>
        <dbReference type="ARBA" id="ARBA00023136"/>
    </source>
</evidence>
<evidence type="ECO:0000256" key="5">
    <source>
        <dbReference type="ARBA" id="ARBA00022741"/>
    </source>
</evidence>
<proteinExistence type="inferred from homology"/>
<keyword evidence="8 11" id="KW-1133">Transmembrane helix</keyword>
<evidence type="ECO:0000256" key="9">
    <source>
        <dbReference type="ARBA" id="ARBA00023065"/>
    </source>
</evidence>
<name>A0A841AJA0_9MICO</name>
<reference evidence="12 13" key="1">
    <citation type="submission" date="2020-08" db="EMBL/GenBank/DDBJ databases">
        <title>Sequencing the genomes of 1000 actinobacteria strains.</title>
        <authorList>
            <person name="Klenk H.-P."/>
        </authorList>
    </citation>
    <scope>NUCLEOTIDE SEQUENCE [LARGE SCALE GENOMIC DNA]</scope>
    <source>
        <strain evidence="12 13">DSM 105784</strain>
    </source>
</reference>
<comment type="subunit">
    <text evidence="11">The system is composed of three essential subunits: KdpA, KdpB and KdpC.</text>
</comment>
<dbReference type="GO" id="GO:0008556">
    <property type="term" value="F:P-type potassium transmembrane transporter activity"/>
    <property type="evidence" value="ECO:0007669"/>
    <property type="project" value="InterPro"/>
</dbReference>
<evidence type="ECO:0000256" key="7">
    <source>
        <dbReference type="ARBA" id="ARBA00022958"/>
    </source>
</evidence>
<feature type="transmembrane region" description="Helical" evidence="11">
    <location>
        <begin position="12"/>
        <end position="32"/>
    </location>
</feature>
<evidence type="ECO:0000313" key="13">
    <source>
        <dbReference type="Proteomes" id="UP000536685"/>
    </source>
</evidence>
<evidence type="ECO:0000256" key="3">
    <source>
        <dbReference type="ARBA" id="ARBA00022538"/>
    </source>
</evidence>
<dbReference type="Proteomes" id="UP000536685">
    <property type="component" value="Unassembled WGS sequence"/>
</dbReference>
<keyword evidence="5 11" id="KW-0547">Nucleotide-binding</keyword>
<protein>
    <recommendedName>
        <fullName evidence="11">Potassium-transporting ATPase KdpC subunit</fullName>
    </recommendedName>
    <alternativeName>
        <fullName evidence="11">ATP phosphohydrolase [potassium-transporting] C chain</fullName>
    </alternativeName>
    <alternativeName>
        <fullName evidence="11">Potassium-binding and translocating subunit C</fullName>
    </alternativeName>
    <alternativeName>
        <fullName evidence="11">Potassium-translocating ATPase C chain</fullName>
    </alternativeName>
</protein>
<dbReference type="PIRSF" id="PIRSF001296">
    <property type="entry name" value="K_ATPase_KdpC"/>
    <property type="match status" value="1"/>
</dbReference>
<keyword evidence="7 11" id="KW-0630">Potassium</keyword>
<dbReference type="PANTHER" id="PTHR30042:SF2">
    <property type="entry name" value="POTASSIUM-TRANSPORTING ATPASE KDPC SUBUNIT"/>
    <property type="match status" value="1"/>
</dbReference>
<evidence type="ECO:0000256" key="1">
    <source>
        <dbReference type="ARBA" id="ARBA00022448"/>
    </source>
</evidence>
<dbReference type="EMBL" id="JACHMJ010000001">
    <property type="protein sequence ID" value="MBB5843297.1"/>
    <property type="molecule type" value="Genomic_DNA"/>
</dbReference>
<keyword evidence="2 11" id="KW-1003">Cell membrane</keyword>
<dbReference type="RefSeq" id="WP_184235795.1">
    <property type="nucleotide sequence ID" value="NZ_JACHMJ010000001.1"/>
</dbReference>
<gene>
    <name evidence="11" type="primary">kdpC</name>
    <name evidence="12" type="ORF">HD599_001620</name>
</gene>
<evidence type="ECO:0000256" key="2">
    <source>
        <dbReference type="ARBA" id="ARBA00022475"/>
    </source>
</evidence>
<evidence type="ECO:0000256" key="4">
    <source>
        <dbReference type="ARBA" id="ARBA00022692"/>
    </source>
</evidence>
<keyword evidence="9 11" id="KW-0406">Ion transport</keyword>
<sequence>MSTQRGTFRQYWVAVRILAVFTLVLGVLYPIVVTGVAQVAFAGPANGSLVTVDGATVGSGLLGQSFADADGAPLPQWFQSRPSAADYNGQGSSGSNLGPESADLVAAIEERRAAVAALEDVDPASVPADALTASGSGLDPAISPEYARLQVPRVAAERGLDESDVADLVESKIQGGDLGYLSEPTVNVLELNVALADLDAND</sequence>
<dbReference type="NCBIfam" id="NF001454">
    <property type="entry name" value="PRK00315.1"/>
    <property type="match status" value="1"/>
</dbReference>
<dbReference type="PANTHER" id="PTHR30042">
    <property type="entry name" value="POTASSIUM-TRANSPORTING ATPASE C CHAIN"/>
    <property type="match status" value="1"/>
</dbReference>
<dbReference type="HAMAP" id="MF_00276">
    <property type="entry name" value="KdpC"/>
    <property type="match status" value="1"/>
</dbReference>
<organism evidence="12 13">
    <name type="scientific">Conyzicola lurida</name>
    <dbReference type="NCBI Taxonomy" id="1172621"/>
    <lineage>
        <taxon>Bacteria</taxon>
        <taxon>Bacillati</taxon>
        <taxon>Actinomycetota</taxon>
        <taxon>Actinomycetes</taxon>
        <taxon>Micrococcales</taxon>
        <taxon>Microbacteriaceae</taxon>
        <taxon>Conyzicola</taxon>
    </lineage>
</organism>
<comment type="subcellular location">
    <subcellularLocation>
        <location evidence="11">Cell membrane</location>
        <topology evidence="11">Single-pass membrane protein</topology>
    </subcellularLocation>
</comment>
<dbReference type="NCBIfam" id="TIGR00681">
    <property type="entry name" value="kdpC"/>
    <property type="match status" value="1"/>
</dbReference>
<dbReference type="Pfam" id="PF02669">
    <property type="entry name" value="KdpC"/>
    <property type="match status" value="1"/>
</dbReference>
<keyword evidence="1 11" id="KW-0813">Transport</keyword>
<comment type="similarity">
    <text evidence="11">Belongs to the KdpC family.</text>
</comment>
<dbReference type="InterPro" id="IPR003820">
    <property type="entry name" value="KdpC"/>
</dbReference>
<accession>A0A841AJA0</accession>
<keyword evidence="3 11" id="KW-0633">Potassium transport</keyword>
<dbReference type="AlphaFoldDB" id="A0A841AJA0"/>
<dbReference type="GO" id="GO:0005524">
    <property type="term" value="F:ATP binding"/>
    <property type="evidence" value="ECO:0007669"/>
    <property type="project" value="UniProtKB-UniRule"/>
</dbReference>
<evidence type="ECO:0000256" key="6">
    <source>
        <dbReference type="ARBA" id="ARBA00022840"/>
    </source>
</evidence>
<dbReference type="GO" id="GO:0005886">
    <property type="term" value="C:plasma membrane"/>
    <property type="evidence" value="ECO:0007669"/>
    <property type="project" value="UniProtKB-SubCell"/>
</dbReference>
<comment type="caution">
    <text evidence="12">The sequence shown here is derived from an EMBL/GenBank/DDBJ whole genome shotgun (WGS) entry which is preliminary data.</text>
</comment>
<evidence type="ECO:0000313" key="12">
    <source>
        <dbReference type="EMBL" id="MBB5843297.1"/>
    </source>
</evidence>
<evidence type="ECO:0000256" key="11">
    <source>
        <dbReference type="HAMAP-Rule" id="MF_00276"/>
    </source>
</evidence>
<keyword evidence="4 11" id="KW-0812">Transmembrane</keyword>
<comment type="function">
    <text evidence="11">Part of the high-affinity ATP-driven potassium transport (or Kdp) system, which catalyzes the hydrolysis of ATP coupled with the electrogenic transport of potassium into the cytoplasm. This subunit acts as a catalytic chaperone that increases the ATP-binding affinity of the ATP-hydrolyzing subunit KdpB by the formation of a transient KdpB/KdpC/ATP ternary complex.</text>
</comment>